<sequence length="206" mass="23110">MGRAVVGNRALVWYLAGIDYEMLELGSITSLYYGIRTLFVESYYCIIKSGWLEIQMIDGTVECRCRHRRQKRKREAEQRTWPQQNTNRPLLHLRTLFLQPSISIPGAQRSSSRTAQQMAHKFNSSPADGPHVLCSSRSTGDDQRAEEGQLQQPNSGPHALCSSWPTRDDQRAEGNQPHQTNSGPRAVVSNVQAQKSGSNQFSTAHG</sequence>
<proteinExistence type="predicted"/>
<dbReference type="EMBL" id="CM044706">
    <property type="protein sequence ID" value="KAI5658974.1"/>
    <property type="molecule type" value="Genomic_DNA"/>
</dbReference>
<name>A0ACC0ADT9_CATRO</name>
<reference evidence="2" key="1">
    <citation type="journal article" date="2023" name="Nat. Plants">
        <title>Single-cell RNA sequencing provides a high-resolution roadmap for understanding the multicellular compartmentation of specialized metabolism.</title>
        <authorList>
            <person name="Sun S."/>
            <person name="Shen X."/>
            <person name="Li Y."/>
            <person name="Li Y."/>
            <person name="Wang S."/>
            <person name="Li R."/>
            <person name="Zhang H."/>
            <person name="Shen G."/>
            <person name="Guo B."/>
            <person name="Wei J."/>
            <person name="Xu J."/>
            <person name="St-Pierre B."/>
            <person name="Chen S."/>
            <person name="Sun C."/>
        </authorList>
    </citation>
    <scope>NUCLEOTIDE SEQUENCE [LARGE SCALE GENOMIC DNA]</scope>
</reference>
<dbReference type="Proteomes" id="UP001060085">
    <property type="component" value="Linkage Group LG06"/>
</dbReference>
<evidence type="ECO:0000313" key="1">
    <source>
        <dbReference type="EMBL" id="KAI5658974.1"/>
    </source>
</evidence>
<evidence type="ECO:0000313" key="2">
    <source>
        <dbReference type="Proteomes" id="UP001060085"/>
    </source>
</evidence>
<gene>
    <name evidence="1" type="ORF">M9H77_27767</name>
</gene>
<protein>
    <submittedName>
        <fullName evidence="1">Uncharacterized protein</fullName>
    </submittedName>
</protein>
<organism evidence="1 2">
    <name type="scientific">Catharanthus roseus</name>
    <name type="common">Madagascar periwinkle</name>
    <name type="synonym">Vinca rosea</name>
    <dbReference type="NCBI Taxonomy" id="4058"/>
    <lineage>
        <taxon>Eukaryota</taxon>
        <taxon>Viridiplantae</taxon>
        <taxon>Streptophyta</taxon>
        <taxon>Embryophyta</taxon>
        <taxon>Tracheophyta</taxon>
        <taxon>Spermatophyta</taxon>
        <taxon>Magnoliopsida</taxon>
        <taxon>eudicotyledons</taxon>
        <taxon>Gunneridae</taxon>
        <taxon>Pentapetalae</taxon>
        <taxon>asterids</taxon>
        <taxon>lamiids</taxon>
        <taxon>Gentianales</taxon>
        <taxon>Apocynaceae</taxon>
        <taxon>Rauvolfioideae</taxon>
        <taxon>Vinceae</taxon>
        <taxon>Catharanthinae</taxon>
        <taxon>Catharanthus</taxon>
    </lineage>
</organism>
<keyword evidence="2" id="KW-1185">Reference proteome</keyword>
<accession>A0ACC0ADT9</accession>
<comment type="caution">
    <text evidence="1">The sequence shown here is derived from an EMBL/GenBank/DDBJ whole genome shotgun (WGS) entry which is preliminary data.</text>
</comment>